<feature type="signal peptide" evidence="3">
    <location>
        <begin position="1"/>
        <end position="21"/>
    </location>
</feature>
<dbReference type="InterPro" id="IPR013320">
    <property type="entry name" value="ConA-like_dom_sf"/>
</dbReference>
<dbReference type="Proteomes" id="UP001141933">
    <property type="component" value="Unassembled WGS sequence"/>
</dbReference>
<dbReference type="Gene3D" id="2.60.120.200">
    <property type="match status" value="1"/>
</dbReference>
<keyword evidence="1 3" id="KW-0732">Signal</keyword>
<dbReference type="InterPro" id="IPR013728">
    <property type="entry name" value="BT_3987-like_N"/>
</dbReference>
<dbReference type="Pfam" id="PF13385">
    <property type="entry name" value="Laminin_G_3"/>
    <property type="match status" value="1"/>
</dbReference>
<evidence type="ECO:0000313" key="5">
    <source>
        <dbReference type="EMBL" id="MCZ8372066.1"/>
    </source>
</evidence>
<keyword evidence="2" id="KW-1015">Disulfide bond</keyword>
<feature type="domain" description="LamG-like jellyroll fold" evidence="4">
    <location>
        <begin position="185"/>
        <end position="320"/>
    </location>
</feature>
<reference evidence="5" key="1">
    <citation type="submission" date="2022-12" db="EMBL/GenBank/DDBJ databases">
        <title>Phocaeicola acetigenes sp. nov., isolated feces from a healthy human.</title>
        <authorList>
            <person name="Do H."/>
            <person name="Ha Y.B."/>
            <person name="Kim J.-S."/>
            <person name="Suh M.K."/>
            <person name="Kim H.S."/>
            <person name="Lee J.-S."/>
        </authorList>
    </citation>
    <scope>NUCLEOTIDE SEQUENCE</scope>
    <source>
        <strain evidence="5">KGMB11183</strain>
    </source>
</reference>
<protein>
    <submittedName>
        <fullName evidence="5">DUF1735 and LamG domain-containing protein</fullName>
    </submittedName>
</protein>
<accession>A0ABT4PG97</accession>
<gene>
    <name evidence="5" type="ORF">O6P32_04995</name>
</gene>
<evidence type="ECO:0000313" key="6">
    <source>
        <dbReference type="Proteomes" id="UP001141933"/>
    </source>
</evidence>
<dbReference type="EMBL" id="JAPZVM010000003">
    <property type="protein sequence ID" value="MCZ8372066.1"/>
    <property type="molecule type" value="Genomic_DNA"/>
</dbReference>
<name>A0ABT4PG97_9BACT</name>
<comment type="caution">
    <text evidence="5">The sequence shown here is derived from an EMBL/GenBank/DDBJ whole genome shotgun (WGS) entry which is preliminary data.</text>
</comment>
<evidence type="ECO:0000256" key="2">
    <source>
        <dbReference type="ARBA" id="ARBA00023157"/>
    </source>
</evidence>
<dbReference type="InterPro" id="IPR006558">
    <property type="entry name" value="LamG-like"/>
</dbReference>
<sequence>MIMKHIFKYLMLGAVALLTHACNNESESDLLEPKVYFENKTQMLSIEGETMTVELSSRLTTLSDSPVEVTYAIADKSVVDEYNAKYGTSYEMFDASHASLSSTSSTIASGDIYSEIISVELSNLSTVEEGKSFILPVKVQSNSVPTLPGTDMVFFFISKPVKITTVAKFNSNYIKVPFPAGTYFNSFTYEALVYISRFGSNNTIMGTEGIMILRIGDAGGGVTPEDIIEVAGQQTYKVSDPVQTGKWYHIALTYDQPSGKSAIYVNGSKWAETGWAIPGFDPNADVGFNIGKIPGFQWGERPLYGYMSEVRVWSVARTETQLKQNMLTVDPKSPGLELYFKLNGTDEQAGGYIKDCAKGLECTTNLSIFEELETPVKVE</sequence>
<evidence type="ECO:0000259" key="4">
    <source>
        <dbReference type="SMART" id="SM00560"/>
    </source>
</evidence>
<dbReference type="Pfam" id="PF08522">
    <property type="entry name" value="BT_3987-like_N"/>
    <property type="match status" value="1"/>
</dbReference>
<organism evidence="5 6">
    <name type="scientific">Phocaeicola acetigenes</name>
    <dbReference type="NCBI Taxonomy" id="3016083"/>
    <lineage>
        <taxon>Bacteria</taxon>
        <taxon>Pseudomonadati</taxon>
        <taxon>Bacteroidota</taxon>
        <taxon>Bacteroidia</taxon>
        <taxon>Bacteroidales</taxon>
        <taxon>Bacteroidaceae</taxon>
        <taxon>Phocaeicola</taxon>
    </lineage>
</organism>
<dbReference type="RefSeq" id="WP_269877156.1">
    <property type="nucleotide sequence ID" value="NZ_JAPZVM010000003.1"/>
</dbReference>
<evidence type="ECO:0000256" key="3">
    <source>
        <dbReference type="SAM" id="SignalP"/>
    </source>
</evidence>
<proteinExistence type="predicted"/>
<keyword evidence="6" id="KW-1185">Reference proteome</keyword>
<dbReference type="SMART" id="SM00560">
    <property type="entry name" value="LamGL"/>
    <property type="match status" value="1"/>
</dbReference>
<feature type="chain" id="PRO_5045722200" evidence="3">
    <location>
        <begin position="22"/>
        <end position="379"/>
    </location>
</feature>
<evidence type="ECO:0000256" key="1">
    <source>
        <dbReference type="ARBA" id="ARBA00022729"/>
    </source>
</evidence>
<dbReference type="Gene3D" id="2.60.40.1740">
    <property type="entry name" value="hypothetical protein (bacova_03559)"/>
    <property type="match status" value="1"/>
</dbReference>
<dbReference type="SUPFAM" id="SSF49899">
    <property type="entry name" value="Concanavalin A-like lectins/glucanases"/>
    <property type="match status" value="1"/>
</dbReference>